<name>A0A1U7YHF6_NICSY</name>
<gene>
    <name evidence="7" type="primary">LOC104248071</name>
</gene>
<dbReference type="Gene3D" id="3.90.730.10">
    <property type="entry name" value="Ribonuclease T2-like"/>
    <property type="match status" value="1"/>
</dbReference>
<dbReference type="GO" id="GO:0003723">
    <property type="term" value="F:RNA binding"/>
    <property type="evidence" value="ECO:0007669"/>
    <property type="project" value="InterPro"/>
</dbReference>
<dbReference type="PROSITE" id="PS00530">
    <property type="entry name" value="RNASE_T2_1"/>
    <property type="match status" value="1"/>
</dbReference>
<comment type="similarity">
    <text evidence="1 5">Belongs to the RNase T2 family.</text>
</comment>
<reference evidence="6" key="1">
    <citation type="journal article" date="2013" name="Genome Biol.">
        <title>Reference genomes and transcriptomes of Nicotiana sylvestris and Nicotiana tomentosiformis.</title>
        <authorList>
            <person name="Sierro N."/>
            <person name="Battey J.N."/>
            <person name="Ouadi S."/>
            <person name="Bovet L."/>
            <person name="Goepfert S."/>
            <person name="Bakaher N."/>
            <person name="Peitsch M.C."/>
            <person name="Ivanov N.V."/>
        </authorList>
    </citation>
    <scope>NUCLEOTIDE SEQUENCE [LARGE SCALE GENOMIC DNA]</scope>
</reference>
<dbReference type="GeneID" id="104248071"/>
<dbReference type="Proteomes" id="UP000189701">
    <property type="component" value="Unplaced"/>
</dbReference>
<evidence type="ECO:0000256" key="3">
    <source>
        <dbReference type="ARBA" id="ARBA00022801"/>
    </source>
</evidence>
<evidence type="ECO:0000256" key="1">
    <source>
        <dbReference type="ARBA" id="ARBA00007469"/>
    </source>
</evidence>
<dbReference type="InterPro" id="IPR001568">
    <property type="entry name" value="RNase_T2-like"/>
</dbReference>
<dbReference type="eggNOG" id="KOG1642">
    <property type="taxonomic scope" value="Eukaryota"/>
</dbReference>
<dbReference type="RefSeq" id="XP_009802563.1">
    <property type="nucleotide sequence ID" value="XM_009804261.1"/>
</dbReference>
<dbReference type="InterPro" id="IPR018188">
    <property type="entry name" value="RNase_T2_His_AS_1"/>
</dbReference>
<proteinExistence type="inferred from homology"/>
<evidence type="ECO:0000256" key="4">
    <source>
        <dbReference type="ARBA" id="ARBA00023239"/>
    </source>
</evidence>
<dbReference type="GO" id="GO:0005576">
    <property type="term" value="C:extracellular region"/>
    <property type="evidence" value="ECO:0007669"/>
    <property type="project" value="TreeGrafter"/>
</dbReference>
<keyword evidence="2" id="KW-0540">Nuclease</keyword>
<evidence type="ECO:0000256" key="2">
    <source>
        <dbReference type="ARBA" id="ARBA00022759"/>
    </source>
</evidence>
<keyword evidence="4" id="KW-0456">Lyase</keyword>
<dbReference type="KEGG" id="nsy:104248071"/>
<protein>
    <submittedName>
        <fullName evidence="7">Ribonuclease 3-like</fullName>
    </submittedName>
</protein>
<organism evidence="6 7">
    <name type="scientific">Nicotiana sylvestris</name>
    <name type="common">Wood tobacco</name>
    <name type="synonym">South American tobacco</name>
    <dbReference type="NCBI Taxonomy" id="4096"/>
    <lineage>
        <taxon>Eukaryota</taxon>
        <taxon>Viridiplantae</taxon>
        <taxon>Streptophyta</taxon>
        <taxon>Embryophyta</taxon>
        <taxon>Tracheophyta</taxon>
        <taxon>Spermatophyta</taxon>
        <taxon>Magnoliopsida</taxon>
        <taxon>eudicotyledons</taxon>
        <taxon>Gunneridae</taxon>
        <taxon>Pentapetalae</taxon>
        <taxon>asterids</taxon>
        <taxon>lamiids</taxon>
        <taxon>Solanales</taxon>
        <taxon>Solanaceae</taxon>
        <taxon>Nicotianoideae</taxon>
        <taxon>Nicotianeae</taxon>
        <taxon>Nicotiana</taxon>
    </lineage>
</organism>
<evidence type="ECO:0000313" key="6">
    <source>
        <dbReference type="Proteomes" id="UP000189701"/>
    </source>
</evidence>
<dbReference type="Pfam" id="PF00445">
    <property type="entry name" value="Ribonuclease_T2"/>
    <property type="match status" value="1"/>
</dbReference>
<dbReference type="InterPro" id="IPR033130">
    <property type="entry name" value="RNase_T2_His_AS_2"/>
</dbReference>
<dbReference type="GO" id="GO:0016787">
    <property type="term" value="F:hydrolase activity"/>
    <property type="evidence" value="ECO:0007669"/>
    <property type="project" value="UniProtKB-KW"/>
</dbReference>
<dbReference type="OrthoDB" id="991564at2759"/>
<reference evidence="7" key="2">
    <citation type="submission" date="2025-08" db="UniProtKB">
        <authorList>
            <consortium name="RefSeq"/>
        </authorList>
    </citation>
    <scope>IDENTIFICATION</scope>
    <source>
        <tissue evidence="7">Leaf</tissue>
    </source>
</reference>
<dbReference type="PROSITE" id="PS00531">
    <property type="entry name" value="RNASE_T2_2"/>
    <property type="match status" value="1"/>
</dbReference>
<dbReference type="GO" id="GO:0006401">
    <property type="term" value="P:RNA catabolic process"/>
    <property type="evidence" value="ECO:0007669"/>
    <property type="project" value="TreeGrafter"/>
</dbReference>
<keyword evidence="3" id="KW-0378">Hydrolase</keyword>
<keyword evidence="2" id="KW-0255">Endonuclease</keyword>
<dbReference type="InterPro" id="IPR036430">
    <property type="entry name" value="RNase_T2-like_sf"/>
</dbReference>
<dbReference type="STRING" id="4096.A0A1U7YHF6"/>
<dbReference type="SUPFAM" id="SSF55895">
    <property type="entry name" value="Ribonuclease Rh-like"/>
    <property type="match status" value="1"/>
</dbReference>
<keyword evidence="6" id="KW-1185">Reference proteome</keyword>
<dbReference type="GO" id="GO:0033897">
    <property type="term" value="F:ribonuclease T2 activity"/>
    <property type="evidence" value="ECO:0007669"/>
    <property type="project" value="InterPro"/>
</dbReference>
<dbReference type="PANTHER" id="PTHR11240">
    <property type="entry name" value="RIBONUCLEASE T2"/>
    <property type="match status" value="1"/>
</dbReference>
<evidence type="ECO:0000313" key="7">
    <source>
        <dbReference type="RefSeq" id="XP_009802563.1"/>
    </source>
</evidence>
<dbReference type="AlphaFoldDB" id="A0A1U7YHF6"/>
<accession>A0A1U7YHF6</accession>
<dbReference type="PANTHER" id="PTHR11240:SF65">
    <property type="entry name" value="RIBONUCLEASE S-5-LIKE"/>
    <property type="match status" value="1"/>
</dbReference>
<evidence type="ECO:0000256" key="5">
    <source>
        <dbReference type="RuleBase" id="RU004328"/>
    </source>
</evidence>
<sequence length="235" mass="26812">MMYVLQWPPTYCTINRCKPGAMERFSVHGLWPADVRGKSLNNCPGPLTDEDKKVDTMLNMDKTLEADLGVIWPNLEDGGINRNFWKYQWEKHGLCSIQSLSLMDYFKAAVTVHHNMIAINNKKNLLGYLIDANTRPSNVTVKKIRDINNAFHKLVGNNNDIYISCTMNSNHILLHEIYLCMDATLKQFVSCPPSSNARGCIQGSNCLTKNRNFGQSFILEELGLLIIKYRINKRN</sequence>